<protein>
    <recommendedName>
        <fullName evidence="2">Type IV secretion system coupling protein TraD DNA-binding domain-containing protein</fullName>
    </recommendedName>
</protein>
<dbReference type="CDD" id="cd01127">
    <property type="entry name" value="TrwB_TraG_TraD_VirD4"/>
    <property type="match status" value="1"/>
</dbReference>
<evidence type="ECO:0000256" key="1">
    <source>
        <dbReference type="SAM" id="MobiDB-lite"/>
    </source>
</evidence>
<dbReference type="PANTHER" id="PTHR30121">
    <property type="entry name" value="UNCHARACTERIZED PROTEIN YJGR-RELATED"/>
    <property type="match status" value="1"/>
</dbReference>
<gene>
    <name evidence="3" type="ORF">A3D47_01845</name>
</gene>
<evidence type="ECO:0000259" key="2">
    <source>
        <dbReference type="Pfam" id="PF10412"/>
    </source>
</evidence>
<feature type="region of interest" description="Disordered" evidence="1">
    <location>
        <begin position="421"/>
        <end position="444"/>
    </location>
</feature>
<dbReference type="InterPro" id="IPR019476">
    <property type="entry name" value="T4SS_TraD_DNA-bd"/>
</dbReference>
<accession>A0A1G1Z0X3</accession>
<reference evidence="3 4" key="1">
    <citation type="journal article" date="2016" name="Nat. Commun.">
        <title>Thousands of microbial genomes shed light on interconnected biogeochemical processes in an aquifer system.</title>
        <authorList>
            <person name="Anantharaman K."/>
            <person name="Brown C.T."/>
            <person name="Hug L.A."/>
            <person name="Sharon I."/>
            <person name="Castelle C.J."/>
            <person name="Probst A.J."/>
            <person name="Thomas B.C."/>
            <person name="Singh A."/>
            <person name="Wilkins M.J."/>
            <person name="Karaoz U."/>
            <person name="Brodie E.L."/>
            <person name="Williams K.H."/>
            <person name="Hubbard S.S."/>
            <person name="Banfield J.F."/>
        </authorList>
    </citation>
    <scope>NUCLEOTIDE SEQUENCE [LARGE SCALE GENOMIC DNA]</scope>
</reference>
<sequence length="477" mass="54357">MDEIVTPLGQTNFRNKEVKFGIKTNDRRRHLYVIGKTGSGKTTMMENMVIEDILAGRGVGLVDPHGDFAEKILHFIPENRIDDVIYFNPGDINYPMGFNPLEKVGDEYRHIVASGLMGVFKKIWPDVWSARMEYILNNSLLSLLEYPGSTLLGTMRLLTDKDYRKEVVDRMTDPVIKSFWINEFARYTQRLETEATAAILNKVGQFVANPLIRNIIGQSHSTIDIRKMMDEGKIFIANLSKGKIGEDNSALLGAILITKMQLAAMGRVNIPEKERKDFYLYIDEFQNFSTESFANILSEARKYRLNLVLAHQYIEQLDDKVKAAIFGNIGTIVSFRVGAEDAEFLEREFAPEFSANDLVNLPNHNIYIKLMVDGISSHPFSAKTLAPMEPTVDTPIDVIIENNRKRYGTPKEVVDQKISDELQSGKKEVRDRSERRSEQPLEILEDNKKERKAVNLEELREVLSKSIKKDSGEKQDS</sequence>
<evidence type="ECO:0000313" key="4">
    <source>
        <dbReference type="Proteomes" id="UP000178651"/>
    </source>
</evidence>
<dbReference type="EMBL" id="MHIU01000006">
    <property type="protein sequence ID" value="OGY58089.1"/>
    <property type="molecule type" value="Genomic_DNA"/>
</dbReference>
<dbReference type="Pfam" id="PF10412">
    <property type="entry name" value="TrwB_AAD_bind"/>
    <property type="match status" value="1"/>
</dbReference>
<dbReference type="Gene3D" id="3.40.50.300">
    <property type="entry name" value="P-loop containing nucleotide triphosphate hydrolases"/>
    <property type="match status" value="2"/>
</dbReference>
<dbReference type="Proteomes" id="UP000178651">
    <property type="component" value="Unassembled WGS sequence"/>
</dbReference>
<name>A0A1G1Z0X3_9BACT</name>
<evidence type="ECO:0000313" key="3">
    <source>
        <dbReference type="EMBL" id="OGY58089.1"/>
    </source>
</evidence>
<comment type="caution">
    <text evidence="3">The sequence shown here is derived from an EMBL/GenBank/DDBJ whole genome shotgun (WGS) entry which is preliminary data.</text>
</comment>
<feature type="domain" description="Type IV secretion system coupling protein TraD DNA-binding" evidence="2">
    <location>
        <begin position="23"/>
        <end position="336"/>
    </location>
</feature>
<dbReference type="InterPro" id="IPR051162">
    <property type="entry name" value="T4SS_component"/>
</dbReference>
<dbReference type="AlphaFoldDB" id="A0A1G1Z0X3"/>
<organism evidence="3 4">
    <name type="scientific">Candidatus Colwellbacteria bacterium RIFCSPHIGHO2_02_FULL_43_15</name>
    <dbReference type="NCBI Taxonomy" id="1797686"/>
    <lineage>
        <taxon>Bacteria</taxon>
        <taxon>Candidatus Colwelliibacteriota</taxon>
    </lineage>
</organism>
<dbReference type="SUPFAM" id="SSF52540">
    <property type="entry name" value="P-loop containing nucleoside triphosphate hydrolases"/>
    <property type="match status" value="1"/>
</dbReference>
<dbReference type="InterPro" id="IPR027417">
    <property type="entry name" value="P-loop_NTPase"/>
</dbReference>
<dbReference type="PANTHER" id="PTHR30121:SF11">
    <property type="entry name" value="AAA+ ATPASE DOMAIN-CONTAINING PROTEIN"/>
    <property type="match status" value="1"/>
</dbReference>
<proteinExistence type="predicted"/>